<keyword evidence="1" id="KW-0812">Transmembrane</keyword>
<feature type="transmembrane region" description="Helical" evidence="1">
    <location>
        <begin position="7"/>
        <end position="27"/>
    </location>
</feature>
<keyword evidence="1" id="KW-0472">Membrane</keyword>
<dbReference type="Gene3D" id="1.20.120.1760">
    <property type="match status" value="1"/>
</dbReference>
<feature type="transmembrane region" description="Helical" evidence="1">
    <location>
        <begin position="195"/>
        <end position="213"/>
    </location>
</feature>
<dbReference type="AlphaFoldDB" id="A0A3B0YZF7"/>
<dbReference type="InterPro" id="IPR043130">
    <property type="entry name" value="CDP-OH_PTrfase_TM_dom"/>
</dbReference>
<accession>A0A3B0YZF7</accession>
<organism evidence="2">
    <name type="scientific">hydrothermal vent metagenome</name>
    <dbReference type="NCBI Taxonomy" id="652676"/>
    <lineage>
        <taxon>unclassified sequences</taxon>
        <taxon>metagenomes</taxon>
        <taxon>ecological metagenomes</taxon>
    </lineage>
</organism>
<evidence type="ECO:0000256" key="1">
    <source>
        <dbReference type="SAM" id="Phobius"/>
    </source>
</evidence>
<evidence type="ECO:0000313" key="2">
    <source>
        <dbReference type="EMBL" id="VAW81363.1"/>
    </source>
</evidence>
<sequence length="223" mass="24366">MHRNFLYRNLANVTSILGVLPLVLLFFDEGYRYVIPLIIFNNIMDDLDGVLAAKLDIRSRFGADLDNVCDAVAHVALALAVGAHFGGMVLVASTIAAASIILRATSRLNPDADSGGGTPTNELMRHMLFILLLGQPLGFEPESFLILFFLLHSISLQVPYKMPALIRSWAKSATAVGAVNAVLIAAWLIPSTTLFIAAAFVLTYLYSFVVEGIRWQGNRHMHP</sequence>
<feature type="transmembrane region" description="Helical" evidence="1">
    <location>
        <begin position="75"/>
        <end position="102"/>
    </location>
</feature>
<proteinExistence type="predicted"/>
<protein>
    <recommendedName>
        <fullName evidence="3">CDP-diacylglycerol--serine O-phosphatidyltransferase</fullName>
    </recommendedName>
</protein>
<dbReference type="GO" id="GO:0016780">
    <property type="term" value="F:phosphotransferase activity, for other substituted phosphate groups"/>
    <property type="evidence" value="ECO:0007669"/>
    <property type="project" value="InterPro"/>
</dbReference>
<dbReference type="GO" id="GO:0016020">
    <property type="term" value="C:membrane"/>
    <property type="evidence" value="ECO:0007669"/>
    <property type="project" value="InterPro"/>
</dbReference>
<evidence type="ECO:0008006" key="3">
    <source>
        <dbReference type="Google" id="ProtNLM"/>
    </source>
</evidence>
<keyword evidence="1" id="KW-1133">Transmembrane helix</keyword>
<reference evidence="2" key="1">
    <citation type="submission" date="2018-06" db="EMBL/GenBank/DDBJ databases">
        <authorList>
            <person name="Zhirakovskaya E."/>
        </authorList>
    </citation>
    <scope>NUCLEOTIDE SEQUENCE</scope>
</reference>
<name>A0A3B0YZF7_9ZZZZ</name>
<dbReference type="InterPro" id="IPR000462">
    <property type="entry name" value="CDP-OH_P_trans"/>
</dbReference>
<dbReference type="GO" id="GO:0008654">
    <property type="term" value="P:phospholipid biosynthetic process"/>
    <property type="evidence" value="ECO:0007669"/>
    <property type="project" value="InterPro"/>
</dbReference>
<gene>
    <name evidence="2" type="ORF">MNBD_GAMMA14-234</name>
</gene>
<dbReference type="Pfam" id="PF01066">
    <property type="entry name" value="CDP-OH_P_transf"/>
    <property type="match status" value="1"/>
</dbReference>
<dbReference type="EMBL" id="UOFM01000397">
    <property type="protein sequence ID" value="VAW81363.1"/>
    <property type="molecule type" value="Genomic_DNA"/>
</dbReference>